<keyword evidence="3" id="KW-0614">Plasmid</keyword>
<dbReference type="Proteomes" id="UP000298664">
    <property type="component" value="Plasmid pAlCFBP5477"/>
</dbReference>
<feature type="transmembrane region" description="Helical" evidence="2">
    <location>
        <begin position="185"/>
        <end position="208"/>
    </location>
</feature>
<evidence type="ECO:0000313" key="4">
    <source>
        <dbReference type="Proteomes" id="UP000298664"/>
    </source>
</evidence>
<dbReference type="AlphaFoldDB" id="A0AAF0KG51"/>
<keyword evidence="2" id="KW-0472">Membrane</keyword>
<evidence type="ECO:0000313" key="3">
    <source>
        <dbReference type="EMBL" id="WHA43993.1"/>
    </source>
</evidence>
<name>A0AAF0KG51_9HYPH</name>
<feature type="transmembrane region" description="Helical" evidence="2">
    <location>
        <begin position="270"/>
        <end position="296"/>
    </location>
</feature>
<gene>
    <name evidence="3" type="ORF">CFBP5477_023015</name>
</gene>
<evidence type="ECO:0000256" key="1">
    <source>
        <dbReference type="SAM" id="MobiDB-lite"/>
    </source>
</evidence>
<geneLocation type="plasmid" evidence="3 4">
    <name>pAlCFBP5477</name>
</geneLocation>
<dbReference type="EMBL" id="CP124735">
    <property type="protein sequence ID" value="WHA43993.1"/>
    <property type="molecule type" value="Genomic_DNA"/>
</dbReference>
<organism evidence="3 4">
    <name type="scientific">Agrobacterium larrymoorei</name>
    <dbReference type="NCBI Taxonomy" id="160699"/>
    <lineage>
        <taxon>Bacteria</taxon>
        <taxon>Pseudomonadati</taxon>
        <taxon>Pseudomonadota</taxon>
        <taxon>Alphaproteobacteria</taxon>
        <taxon>Hyphomicrobiales</taxon>
        <taxon>Rhizobiaceae</taxon>
        <taxon>Rhizobium/Agrobacterium group</taxon>
        <taxon>Agrobacterium</taxon>
    </lineage>
</organism>
<sequence length="427" mass="47692">MTDSMQVENYRNLDLSPNGEVVKNLLNGVASETEDTQIRLTDHIGELPANLTPFMASWYRTNISGLRGQALDAVATVLGTNNDQKGTRGVFLERSISVEQDRRIEQKRQAEKSSREKRAADYDRYDSAKVEHGKAKEDYNELRARHGREAHPTPMWYYPALMIIGVFEALINFESFSAIKAFTPAIALGVTLIVAVALAYASHLHGTVIRQLESRFGAHRKDGDRASSFWMLGIGFLLLSAVLSLVWYARNSLLAEQILENSVIGGEAPSALFMIGGSMIGNVIVWLLGVAIAFFAHDEDHNYPGALKHKQASEKKMYALHERINNPLKREFEKIDATCEKEISQARNKHASMSSDKDFASGRALLARVGEQDSKVIAALELYRMQLTSALRGKRTEFEVQSELDSAEDEKLNPTQYAARPLILKHI</sequence>
<feature type="region of interest" description="Disordered" evidence="1">
    <location>
        <begin position="103"/>
        <end position="123"/>
    </location>
</feature>
<keyword evidence="2" id="KW-0812">Transmembrane</keyword>
<keyword evidence="2" id="KW-1133">Transmembrane helix</keyword>
<dbReference type="RefSeq" id="WP_137395779.1">
    <property type="nucleotide sequence ID" value="NZ_CP124735.1"/>
</dbReference>
<proteinExistence type="predicted"/>
<accession>A0AAF0KG51</accession>
<feature type="transmembrane region" description="Helical" evidence="2">
    <location>
        <begin position="155"/>
        <end position="173"/>
    </location>
</feature>
<reference evidence="3" key="1">
    <citation type="submission" date="2023-05" db="EMBL/GenBank/DDBJ databases">
        <title>Complete genome sequence of Agrobacterium larrymoorei CFBP5477.</title>
        <authorList>
            <person name="Yen H.-C."/>
            <person name="Chou L."/>
            <person name="Lin Y.-C."/>
            <person name="Lai E.-M."/>
            <person name="Kuo C.-H."/>
        </authorList>
    </citation>
    <scope>NUCLEOTIDE SEQUENCE</scope>
    <source>
        <strain evidence="3">CFBP5477</strain>
        <plasmid evidence="3">pAlCFBP5477</plasmid>
    </source>
</reference>
<feature type="transmembrane region" description="Helical" evidence="2">
    <location>
        <begin position="229"/>
        <end position="250"/>
    </location>
</feature>
<evidence type="ECO:0000256" key="2">
    <source>
        <dbReference type="SAM" id="Phobius"/>
    </source>
</evidence>
<protein>
    <submittedName>
        <fullName evidence="3">Uncharacterized protein</fullName>
    </submittedName>
</protein>